<evidence type="ECO:0000256" key="1">
    <source>
        <dbReference type="ARBA" id="ARBA00022737"/>
    </source>
</evidence>
<organism evidence="5 6">
    <name type="scientific">Orbilia brochopaga</name>
    <dbReference type="NCBI Taxonomy" id="3140254"/>
    <lineage>
        <taxon>Eukaryota</taxon>
        <taxon>Fungi</taxon>
        <taxon>Dikarya</taxon>
        <taxon>Ascomycota</taxon>
        <taxon>Pezizomycotina</taxon>
        <taxon>Orbiliomycetes</taxon>
        <taxon>Orbiliales</taxon>
        <taxon>Orbiliaceae</taxon>
        <taxon>Orbilia</taxon>
    </lineage>
</organism>
<feature type="domain" description="Nephrocystin 3-like N-terminal" evidence="4">
    <location>
        <begin position="187"/>
        <end position="354"/>
    </location>
</feature>
<feature type="repeat" description="ANK" evidence="2">
    <location>
        <begin position="787"/>
        <end position="819"/>
    </location>
</feature>
<dbReference type="PRINTS" id="PR01415">
    <property type="entry name" value="ANKYRIN"/>
</dbReference>
<dbReference type="Pfam" id="PF24883">
    <property type="entry name" value="NPHP3_N"/>
    <property type="match status" value="1"/>
</dbReference>
<accession>A0AAV9UW50</accession>
<evidence type="ECO:0000256" key="3">
    <source>
        <dbReference type="SAM" id="SignalP"/>
    </source>
</evidence>
<feature type="repeat" description="ANK" evidence="2">
    <location>
        <begin position="853"/>
        <end position="881"/>
    </location>
</feature>
<dbReference type="AlphaFoldDB" id="A0AAV9UW50"/>
<keyword evidence="2" id="KW-0040">ANK repeat</keyword>
<protein>
    <recommendedName>
        <fullName evidence="4">Nephrocystin 3-like N-terminal domain-containing protein</fullName>
    </recommendedName>
</protein>
<dbReference type="PANTHER" id="PTHR10039">
    <property type="entry name" value="AMELOGENIN"/>
    <property type="match status" value="1"/>
</dbReference>
<dbReference type="PANTHER" id="PTHR10039:SF16">
    <property type="entry name" value="GPI INOSITOL-DEACYLASE"/>
    <property type="match status" value="1"/>
</dbReference>
<evidence type="ECO:0000313" key="5">
    <source>
        <dbReference type="EMBL" id="KAK6349854.1"/>
    </source>
</evidence>
<keyword evidence="6" id="KW-1185">Reference proteome</keyword>
<dbReference type="SMART" id="SM00248">
    <property type="entry name" value="ANK"/>
    <property type="match status" value="10"/>
</dbReference>
<dbReference type="Gene3D" id="3.40.50.300">
    <property type="entry name" value="P-loop containing nucleotide triphosphate hydrolases"/>
    <property type="match status" value="1"/>
</dbReference>
<feature type="chain" id="PRO_5043653784" description="Nephrocystin 3-like N-terminal domain-containing protein" evidence="3">
    <location>
        <begin position="18"/>
        <end position="1117"/>
    </location>
</feature>
<dbReference type="InterPro" id="IPR002110">
    <property type="entry name" value="Ankyrin_rpt"/>
</dbReference>
<dbReference type="PROSITE" id="PS50297">
    <property type="entry name" value="ANK_REP_REGION"/>
    <property type="match status" value="3"/>
</dbReference>
<reference evidence="5 6" key="1">
    <citation type="submission" date="2019-10" db="EMBL/GenBank/DDBJ databases">
        <authorList>
            <person name="Palmer J.M."/>
        </authorList>
    </citation>
    <scope>NUCLEOTIDE SEQUENCE [LARGE SCALE GENOMIC DNA]</scope>
    <source>
        <strain evidence="5 6">TWF696</strain>
    </source>
</reference>
<dbReference type="Gene3D" id="1.25.40.20">
    <property type="entry name" value="Ankyrin repeat-containing domain"/>
    <property type="match status" value="3"/>
</dbReference>
<comment type="caution">
    <text evidence="5">The sequence shown here is derived from an EMBL/GenBank/DDBJ whole genome shotgun (WGS) entry which is preliminary data.</text>
</comment>
<gene>
    <name evidence="5" type="ORF">TWF696_006117</name>
</gene>
<dbReference type="SUPFAM" id="SSF48403">
    <property type="entry name" value="Ankyrin repeat"/>
    <property type="match status" value="1"/>
</dbReference>
<evidence type="ECO:0000256" key="2">
    <source>
        <dbReference type="PROSITE-ProRule" id="PRU00023"/>
    </source>
</evidence>
<keyword evidence="1" id="KW-0677">Repeat</keyword>
<proteinExistence type="predicted"/>
<dbReference type="EMBL" id="JAVHNQ010000004">
    <property type="protein sequence ID" value="KAK6349854.1"/>
    <property type="molecule type" value="Genomic_DNA"/>
</dbReference>
<dbReference type="Proteomes" id="UP001375240">
    <property type="component" value="Unassembled WGS sequence"/>
</dbReference>
<dbReference type="SUPFAM" id="SSF52540">
    <property type="entry name" value="P-loop containing nucleoside triphosphate hydrolases"/>
    <property type="match status" value="1"/>
</dbReference>
<dbReference type="InterPro" id="IPR056884">
    <property type="entry name" value="NPHP3-like_N"/>
</dbReference>
<dbReference type="InterPro" id="IPR036770">
    <property type="entry name" value="Ankyrin_rpt-contain_sf"/>
</dbReference>
<feature type="repeat" description="ANK" evidence="2">
    <location>
        <begin position="886"/>
        <end position="918"/>
    </location>
</feature>
<name>A0AAV9UW50_9PEZI</name>
<dbReference type="Pfam" id="PF00023">
    <property type="entry name" value="Ank"/>
    <property type="match status" value="1"/>
</dbReference>
<keyword evidence="3" id="KW-0732">Signal</keyword>
<dbReference type="PROSITE" id="PS50088">
    <property type="entry name" value="ANK_REPEAT"/>
    <property type="match status" value="3"/>
</dbReference>
<feature type="signal peptide" evidence="3">
    <location>
        <begin position="1"/>
        <end position="17"/>
    </location>
</feature>
<dbReference type="Pfam" id="PF12796">
    <property type="entry name" value="Ank_2"/>
    <property type="match status" value="3"/>
</dbReference>
<evidence type="ECO:0000259" key="4">
    <source>
        <dbReference type="Pfam" id="PF24883"/>
    </source>
</evidence>
<evidence type="ECO:0000313" key="6">
    <source>
        <dbReference type="Proteomes" id="UP001375240"/>
    </source>
</evidence>
<dbReference type="InterPro" id="IPR027417">
    <property type="entry name" value="P-loop_NTPase"/>
</dbReference>
<sequence length="1117" mass="123600">MAEVLGLVASVIQVAQVAQIVLTTCCRYIGKVRHAADDVNRTIQGVGQLVAILSDLKIVIESKNETERTRLKALMEPHGPLTLCEAAIKELETKLSPAAGPGRMTFREKLKWPFESKRITEILNTIEKQRSLLELVLVADTNAVGREINLSLEEMKLREEREKVLNWLRCGDPMVKHLDSRKLYQEGSNAWMLDSPNFKAWKDNSGEIFWIHAIAGAGKTILCSSIIEHMREMCKLDDTRIAFFYFGFNDATTQKLGHILRSLIVQLSEYNPNLSADLRHLYEKCDNGRKEPDDGSLASIFFNVLDEGPNSYLIIDALDEFPVGERKQLFDLITEHLRATQNKPSQYNILFTSRTELDIKNAIAKIRETTQVYDVPMSVNDIDADIRLYVRQFLNNQDNGTFRFLSPSLRKEIEEKLLLGASGMFRWVACQLSFIQKCKQAGAIRKVLNSLPKTLEETYDRILLSIPEETWQIARSALMLLTFSIRPITIQELAEGMVVDTVNQVFDPEEQRLIHYREVLEICSSLVTVSNVKYGAKAPWLTEKYQIEKKIVSQDDAEVVQLAHFSVKEYLTARRAETNTQISRFRFSKAVAHQSIAQVSLIYLMDFSGGIRLVEIDFDAFPFLAYAARSWIEHWRQGLNDGGAERAKQSGSNAILKRLFNIAEPNHYINVLNICDPDPSLGGSTFPRFDLDMLLDDLVSDLNAPSEDAYWRSKGKSLDSFPSPVYYAAQLGDPEILEWLMKIQKCDINATGGKFGQAIQVSSLLGLENIVKFLLENNANVNMVCGEFGSPLQAAAYAGHDSIVSLLLSHGADVNATGGKFGSALIAACYQGHLSIVKILLQQAADIDIICAEKGKALNIAAYTRNPELVQLLLKNGADINDPCGGEGTPLYAAAGNGDIETVRMLLRLGANINCVSGSKGSALQNACAGAIGPSQANEDPKSRIKLVKLLLEKGADVNLRGGVYGSALQASIEASSRVGAGPGDAEIVNLLIDHGADIHYHGGVYHSAIRAAVSCRNPQAARVLIEHGVELTDEVFVIAVERNQKDIIPLLLQRGVNVNAEHIRGTVLQSAINNNNLDIVKILLADPSLDVNIRGGYDGQTALFDAVRKRNIELAD</sequence>